<dbReference type="PANTHER" id="PTHR43355:SF2">
    <property type="entry name" value="FLAVIN REDUCTASE (NADPH)"/>
    <property type="match status" value="1"/>
</dbReference>
<name>A0A0N8PRD0_9CHLR</name>
<dbReference type="GO" id="GO:0042602">
    <property type="term" value="F:riboflavin reductase (NADPH) activity"/>
    <property type="evidence" value="ECO:0007669"/>
    <property type="project" value="TreeGrafter"/>
</dbReference>
<evidence type="ECO:0000259" key="1">
    <source>
        <dbReference type="Pfam" id="PF13460"/>
    </source>
</evidence>
<dbReference type="SUPFAM" id="SSF51735">
    <property type="entry name" value="NAD(P)-binding Rossmann-fold domains"/>
    <property type="match status" value="1"/>
</dbReference>
<sequence>MKIAIFGANGPTGRILTAQALGQGHTITAVTRHPAAFPMKHTQLRVQAGDVFDYMEVETAVAAQDAIISTLGVPFSSQPISVYSRGTEHIIQAMRAHGVRRLVCVSSSATDPQALQHDTGGGFVFEKLLKPLIIGRFGRTLYEDMWKMETLVRASGLDWTIVRPSGLFETPSVTDYRVAINMLNERYTSRADLADCLLQQLRTTQYVHQAIAVATVAARPAMLQFILKEAFQRRPS</sequence>
<dbReference type="PANTHER" id="PTHR43355">
    <property type="entry name" value="FLAVIN REDUCTASE (NADPH)"/>
    <property type="match status" value="1"/>
</dbReference>
<feature type="domain" description="NAD(P)-binding" evidence="1">
    <location>
        <begin position="7"/>
        <end position="202"/>
    </location>
</feature>
<dbReference type="EMBL" id="LJCR01001875">
    <property type="protein sequence ID" value="KPV49581.1"/>
    <property type="molecule type" value="Genomic_DNA"/>
</dbReference>
<dbReference type="CDD" id="cd05244">
    <property type="entry name" value="BVR-B_like_SDR_a"/>
    <property type="match status" value="1"/>
</dbReference>
<dbReference type="InterPro" id="IPR051606">
    <property type="entry name" value="Polyketide_Oxido-like"/>
</dbReference>
<gene>
    <name evidence="2" type="ORF">SE17_31785</name>
</gene>
<evidence type="ECO:0000313" key="3">
    <source>
        <dbReference type="Proteomes" id="UP000050509"/>
    </source>
</evidence>
<organism evidence="2 3">
    <name type="scientific">Kouleothrix aurantiaca</name>
    <dbReference type="NCBI Taxonomy" id="186479"/>
    <lineage>
        <taxon>Bacteria</taxon>
        <taxon>Bacillati</taxon>
        <taxon>Chloroflexota</taxon>
        <taxon>Chloroflexia</taxon>
        <taxon>Chloroflexales</taxon>
        <taxon>Roseiflexineae</taxon>
        <taxon>Roseiflexaceae</taxon>
        <taxon>Kouleothrix</taxon>
    </lineage>
</organism>
<comment type="caution">
    <text evidence="2">The sequence shown here is derived from an EMBL/GenBank/DDBJ whole genome shotgun (WGS) entry which is preliminary data.</text>
</comment>
<dbReference type="Proteomes" id="UP000050509">
    <property type="component" value="Unassembled WGS sequence"/>
</dbReference>
<dbReference type="InterPro" id="IPR036291">
    <property type="entry name" value="NAD(P)-bd_dom_sf"/>
</dbReference>
<keyword evidence="3" id="KW-1185">Reference proteome</keyword>
<dbReference type="AlphaFoldDB" id="A0A0N8PRD0"/>
<dbReference type="Gene3D" id="3.40.50.720">
    <property type="entry name" value="NAD(P)-binding Rossmann-like Domain"/>
    <property type="match status" value="1"/>
</dbReference>
<proteinExistence type="predicted"/>
<dbReference type="Pfam" id="PF13460">
    <property type="entry name" value="NAD_binding_10"/>
    <property type="match status" value="1"/>
</dbReference>
<dbReference type="InterPro" id="IPR016040">
    <property type="entry name" value="NAD(P)-bd_dom"/>
</dbReference>
<accession>A0A0N8PRD0</accession>
<evidence type="ECO:0000313" key="2">
    <source>
        <dbReference type="EMBL" id="KPV49581.1"/>
    </source>
</evidence>
<reference evidence="2 3" key="1">
    <citation type="submission" date="2015-09" db="EMBL/GenBank/DDBJ databases">
        <title>Draft genome sequence of Kouleothrix aurantiaca JCM 19913.</title>
        <authorList>
            <person name="Hemp J."/>
        </authorList>
    </citation>
    <scope>NUCLEOTIDE SEQUENCE [LARGE SCALE GENOMIC DNA]</scope>
    <source>
        <strain evidence="2 3">COM-B</strain>
    </source>
</reference>
<dbReference type="GO" id="GO:0004074">
    <property type="term" value="F:biliverdin reductase [NAD(P)H] activity"/>
    <property type="evidence" value="ECO:0007669"/>
    <property type="project" value="TreeGrafter"/>
</dbReference>
<protein>
    <submittedName>
        <fullName evidence="2">NAD-dependent epimerase</fullName>
    </submittedName>
</protein>
<dbReference type="PATRIC" id="fig|186479.3.peg.3269"/>